<gene>
    <name evidence="1" type="ORF">POM88_033118</name>
</gene>
<name>A0AAD8I1H5_9APIA</name>
<evidence type="ECO:0000313" key="2">
    <source>
        <dbReference type="Proteomes" id="UP001237642"/>
    </source>
</evidence>
<keyword evidence="2" id="KW-1185">Reference proteome</keyword>
<dbReference type="Proteomes" id="UP001237642">
    <property type="component" value="Unassembled WGS sequence"/>
</dbReference>
<organism evidence="1 2">
    <name type="scientific">Heracleum sosnowskyi</name>
    <dbReference type="NCBI Taxonomy" id="360622"/>
    <lineage>
        <taxon>Eukaryota</taxon>
        <taxon>Viridiplantae</taxon>
        <taxon>Streptophyta</taxon>
        <taxon>Embryophyta</taxon>
        <taxon>Tracheophyta</taxon>
        <taxon>Spermatophyta</taxon>
        <taxon>Magnoliopsida</taxon>
        <taxon>eudicotyledons</taxon>
        <taxon>Gunneridae</taxon>
        <taxon>Pentapetalae</taxon>
        <taxon>asterids</taxon>
        <taxon>campanulids</taxon>
        <taxon>Apiales</taxon>
        <taxon>Apiaceae</taxon>
        <taxon>Apioideae</taxon>
        <taxon>apioid superclade</taxon>
        <taxon>Tordylieae</taxon>
        <taxon>Tordyliinae</taxon>
        <taxon>Heracleum</taxon>
    </lineage>
</organism>
<dbReference type="EMBL" id="JAUIZM010000007">
    <property type="protein sequence ID" value="KAK1376925.1"/>
    <property type="molecule type" value="Genomic_DNA"/>
</dbReference>
<evidence type="ECO:0000313" key="1">
    <source>
        <dbReference type="EMBL" id="KAK1376925.1"/>
    </source>
</evidence>
<comment type="caution">
    <text evidence="1">The sequence shown here is derived from an EMBL/GenBank/DDBJ whole genome shotgun (WGS) entry which is preliminary data.</text>
</comment>
<dbReference type="AlphaFoldDB" id="A0AAD8I1H5"/>
<accession>A0AAD8I1H5</accession>
<reference evidence="1" key="2">
    <citation type="submission" date="2023-05" db="EMBL/GenBank/DDBJ databases">
        <authorList>
            <person name="Schelkunov M.I."/>
        </authorList>
    </citation>
    <scope>NUCLEOTIDE SEQUENCE</scope>
    <source>
        <strain evidence="1">Hsosn_3</strain>
        <tissue evidence="1">Leaf</tissue>
    </source>
</reference>
<reference evidence="1" key="1">
    <citation type="submission" date="2023-02" db="EMBL/GenBank/DDBJ databases">
        <title>Genome of toxic invasive species Heracleum sosnowskyi carries increased number of genes despite the absence of recent whole-genome duplications.</title>
        <authorList>
            <person name="Schelkunov M."/>
            <person name="Shtratnikova V."/>
            <person name="Makarenko M."/>
            <person name="Klepikova A."/>
            <person name="Omelchenko D."/>
            <person name="Novikova G."/>
            <person name="Obukhova E."/>
            <person name="Bogdanov V."/>
            <person name="Penin A."/>
            <person name="Logacheva M."/>
        </authorList>
    </citation>
    <scope>NUCLEOTIDE SEQUENCE</scope>
    <source>
        <strain evidence="1">Hsosn_3</strain>
        <tissue evidence="1">Leaf</tissue>
    </source>
</reference>
<protein>
    <submittedName>
        <fullName evidence="1">Uncharacterized protein</fullName>
    </submittedName>
</protein>
<proteinExistence type="predicted"/>
<sequence>MHLSGEHVQSESVSYLIIVSREISFAARFLRSFAVRFLQSFAVSYLFSQSGAIYSQSGDLQGVVEAHGLKFPEMEANISALSARVQNQEEVSARTWNDIISMIRSNMEEIRTAVAASAAAATSAAASAAIAAEASTSAASTSAAGRNEGFDEILKRLPAVQGV</sequence>